<reference evidence="2" key="2">
    <citation type="submission" date="2025-09" db="UniProtKB">
        <authorList>
            <consortium name="Ensembl"/>
        </authorList>
    </citation>
    <scope>IDENTIFICATION</scope>
</reference>
<reference evidence="2" key="1">
    <citation type="submission" date="2025-08" db="UniProtKB">
        <authorList>
            <consortium name="Ensembl"/>
        </authorList>
    </citation>
    <scope>IDENTIFICATION</scope>
</reference>
<name>A0A8C3FUQ6_CHRPI</name>
<gene>
    <name evidence="2" type="primary">ADGRG5</name>
</gene>
<feature type="region of interest" description="Disordered" evidence="1">
    <location>
        <begin position="1"/>
        <end position="21"/>
    </location>
</feature>
<feature type="compositionally biased region" description="Polar residues" evidence="1">
    <location>
        <begin position="1"/>
        <end position="10"/>
    </location>
</feature>
<keyword evidence="3" id="KW-1185">Reference proteome</keyword>
<sequence>LSLLEGSQISEGAEPLPSGNQAAWTHLKNHKPLVKNSGPLSTLWSGASCQKNSGGEDKAVSVYRLVFVVILSPSTSAGGRKQSTETYEKGLRIVSSALALQDWKNSSLLNNDILGATLENYSVTNLTEPVEIRFWHNQTLVTLQGSAPTHMSSPNPTPIPMLAQV</sequence>
<dbReference type="Proteomes" id="UP000694380">
    <property type="component" value="Unplaced"/>
</dbReference>
<evidence type="ECO:0000313" key="3">
    <source>
        <dbReference type="Proteomes" id="UP000694380"/>
    </source>
</evidence>
<dbReference type="Ensembl" id="ENSCPBT00000014787.1">
    <property type="protein sequence ID" value="ENSCPBP00000012414.1"/>
    <property type="gene ID" value="ENSCPBG00000009364.1"/>
</dbReference>
<evidence type="ECO:0000256" key="1">
    <source>
        <dbReference type="SAM" id="MobiDB-lite"/>
    </source>
</evidence>
<proteinExistence type="predicted"/>
<protein>
    <submittedName>
        <fullName evidence="2">Adhesion G protein-coupled receptor G5</fullName>
    </submittedName>
</protein>
<accession>A0A8C3FUQ6</accession>
<organism evidence="2 3">
    <name type="scientific">Chrysemys picta bellii</name>
    <name type="common">Western painted turtle</name>
    <name type="synonym">Emys bellii</name>
    <dbReference type="NCBI Taxonomy" id="8478"/>
    <lineage>
        <taxon>Eukaryota</taxon>
        <taxon>Metazoa</taxon>
        <taxon>Chordata</taxon>
        <taxon>Craniata</taxon>
        <taxon>Vertebrata</taxon>
        <taxon>Euteleostomi</taxon>
        <taxon>Archelosauria</taxon>
        <taxon>Testudinata</taxon>
        <taxon>Testudines</taxon>
        <taxon>Cryptodira</taxon>
        <taxon>Durocryptodira</taxon>
        <taxon>Testudinoidea</taxon>
        <taxon>Emydidae</taxon>
        <taxon>Chrysemys</taxon>
    </lineage>
</organism>
<dbReference type="GeneTree" id="ENSGT00940000161359"/>
<dbReference type="Gene3D" id="2.60.220.50">
    <property type="match status" value="1"/>
</dbReference>
<evidence type="ECO:0000313" key="2">
    <source>
        <dbReference type="Ensembl" id="ENSCPBP00000012414.1"/>
    </source>
</evidence>
<dbReference type="AlphaFoldDB" id="A0A8C3FUQ6"/>
<dbReference type="InterPro" id="IPR046338">
    <property type="entry name" value="GAIN_dom_sf"/>
</dbReference>